<dbReference type="InParanoid" id="D6Z6J5"/>
<organism evidence="4 5">
    <name type="scientific">Desulfurivibrio alkaliphilus (strain DSM 19089 / UNIQEM U267 / AHT2)</name>
    <dbReference type="NCBI Taxonomy" id="589865"/>
    <lineage>
        <taxon>Bacteria</taxon>
        <taxon>Pseudomonadati</taxon>
        <taxon>Thermodesulfobacteriota</taxon>
        <taxon>Desulfobulbia</taxon>
        <taxon>Desulfobulbales</taxon>
        <taxon>Desulfobulbaceae</taxon>
        <taxon>Desulfurivibrio</taxon>
    </lineage>
</organism>
<protein>
    <submittedName>
        <fullName evidence="4">CBS domain containing membrane protein</fullName>
    </submittedName>
</protein>
<dbReference type="CDD" id="cd04586">
    <property type="entry name" value="CBS_pair_BON_assoc"/>
    <property type="match status" value="1"/>
</dbReference>
<dbReference type="KEGG" id="dak:DaAHT2_0243"/>
<dbReference type="Pfam" id="PF00571">
    <property type="entry name" value="CBS"/>
    <property type="match status" value="2"/>
</dbReference>
<evidence type="ECO:0000313" key="5">
    <source>
        <dbReference type="Proteomes" id="UP000001508"/>
    </source>
</evidence>
<evidence type="ECO:0000256" key="2">
    <source>
        <dbReference type="PROSITE-ProRule" id="PRU00703"/>
    </source>
</evidence>
<dbReference type="SMART" id="SM00116">
    <property type="entry name" value="CBS"/>
    <property type="match status" value="2"/>
</dbReference>
<dbReference type="InterPro" id="IPR046342">
    <property type="entry name" value="CBS_dom_sf"/>
</dbReference>
<dbReference type="Proteomes" id="UP000001508">
    <property type="component" value="Chromosome"/>
</dbReference>
<feature type="domain" description="CBS" evidence="3">
    <location>
        <begin position="98"/>
        <end position="150"/>
    </location>
</feature>
<dbReference type="PROSITE" id="PS51371">
    <property type="entry name" value="CBS"/>
    <property type="match status" value="2"/>
</dbReference>
<sequence>MQLAKDIMTAEVITVSPDLPVEKLASLLWERRISGAPVVDEQGELVGVVTESDLIDQAKKLHIPTAIAVLEAVIYLERGRKVEEELNKMAGSTVKDICTTKPATVAPDTPLDEIATVMAEKHLHTLPVMDRGKLVGVVGKADVIRALINK</sequence>
<dbReference type="PANTHER" id="PTHR43080">
    <property type="entry name" value="CBS DOMAIN-CONTAINING PROTEIN CBSX3, MITOCHONDRIAL"/>
    <property type="match status" value="1"/>
</dbReference>
<dbReference type="InterPro" id="IPR051257">
    <property type="entry name" value="Diverse_CBS-Domain"/>
</dbReference>
<gene>
    <name evidence="4" type="ordered locus">DaAHT2_0243</name>
</gene>
<reference evidence="5" key="1">
    <citation type="submission" date="2010-02" db="EMBL/GenBank/DDBJ databases">
        <title>Complete sequence of Desulfurivibrio alkaliphilus AHT2.</title>
        <authorList>
            <consortium name="US DOE Joint Genome Institute"/>
            <person name="Pitluck S."/>
            <person name="Chertkov O."/>
            <person name="Detter J.C."/>
            <person name="Han C."/>
            <person name="Tapia R."/>
            <person name="Larimer F."/>
            <person name="Land M."/>
            <person name="Hauser L."/>
            <person name="Kyrpides N."/>
            <person name="Mikhailova N."/>
            <person name="Sorokin D.Y."/>
            <person name="Muyzer G."/>
            <person name="Woyke T."/>
        </authorList>
    </citation>
    <scope>NUCLEOTIDE SEQUENCE [LARGE SCALE GENOMIC DNA]</scope>
    <source>
        <strain evidence="5">DSM 19089 / UNIQEM U267 / AHT2</strain>
    </source>
</reference>
<dbReference type="OrthoDB" id="9790355at2"/>
<dbReference type="STRING" id="589865.DaAHT2_0243"/>
<dbReference type="PANTHER" id="PTHR43080:SF26">
    <property type="entry name" value="REGULATORY PROTEIN"/>
    <property type="match status" value="1"/>
</dbReference>
<dbReference type="eggNOG" id="COG0517">
    <property type="taxonomic scope" value="Bacteria"/>
</dbReference>
<accession>D6Z6J5</accession>
<keyword evidence="5" id="KW-1185">Reference proteome</keyword>
<dbReference type="HOGENOM" id="CLU_040681_9_0_7"/>
<feature type="domain" description="CBS" evidence="3">
    <location>
        <begin position="8"/>
        <end position="65"/>
    </location>
</feature>
<proteinExistence type="predicted"/>
<dbReference type="AlphaFoldDB" id="D6Z6J5"/>
<name>D6Z6J5_DESAT</name>
<dbReference type="SUPFAM" id="SSF54631">
    <property type="entry name" value="CBS-domain pair"/>
    <property type="match status" value="1"/>
</dbReference>
<evidence type="ECO:0000313" key="4">
    <source>
        <dbReference type="EMBL" id="ADH84954.1"/>
    </source>
</evidence>
<dbReference type="Gene3D" id="3.10.580.10">
    <property type="entry name" value="CBS-domain"/>
    <property type="match status" value="1"/>
</dbReference>
<dbReference type="InterPro" id="IPR000644">
    <property type="entry name" value="CBS_dom"/>
</dbReference>
<dbReference type="EMBL" id="CP001940">
    <property type="protein sequence ID" value="ADH84954.1"/>
    <property type="molecule type" value="Genomic_DNA"/>
</dbReference>
<dbReference type="RefSeq" id="WP_013162485.1">
    <property type="nucleotide sequence ID" value="NC_014216.1"/>
</dbReference>
<evidence type="ECO:0000256" key="1">
    <source>
        <dbReference type="ARBA" id="ARBA00023122"/>
    </source>
</evidence>
<evidence type="ECO:0000259" key="3">
    <source>
        <dbReference type="PROSITE" id="PS51371"/>
    </source>
</evidence>
<keyword evidence="1 2" id="KW-0129">CBS domain</keyword>